<dbReference type="GO" id="GO:0016747">
    <property type="term" value="F:acyltransferase activity, transferring groups other than amino-acyl groups"/>
    <property type="evidence" value="ECO:0007669"/>
    <property type="project" value="InterPro"/>
</dbReference>
<organism evidence="2 3">
    <name type="scientific">Motilimonas pumila</name>
    <dbReference type="NCBI Taxonomy" id="2303987"/>
    <lineage>
        <taxon>Bacteria</taxon>
        <taxon>Pseudomonadati</taxon>
        <taxon>Pseudomonadota</taxon>
        <taxon>Gammaproteobacteria</taxon>
        <taxon>Alteromonadales</taxon>
        <taxon>Alteromonadales genera incertae sedis</taxon>
        <taxon>Motilimonas</taxon>
    </lineage>
</organism>
<evidence type="ECO:0000313" key="3">
    <source>
        <dbReference type="Proteomes" id="UP000283255"/>
    </source>
</evidence>
<dbReference type="PANTHER" id="PTHR13170">
    <property type="entry name" value="O-GLCNACASE"/>
    <property type="match status" value="1"/>
</dbReference>
<dbReference type="InterPro" id="IPR016181">
    <property type="entry name" value="Acyl_CoA_acyltransferase"/>
</dbReference>
<reference evidence="2 3" key="1">
    <citation type="submission" date="2018-09" db="EMBL/GenBank/DDBJ databases">
        <authorList>
            <person name="Wang F."/>
        </authorList>
    </citation>
    <scope>NUCLEOTIDE SEQUENCE [LARGE SCALE GENOMIC DNA]</scope>
    <source>
        <strain evidence="2 3">PLHSC7-2</strain>
    </source>
</reference>
<dbReference type="SUPFAM" id="SSF55729">
    <property type="entry name" value="Acyl-CoA N-acyltransferases (Nat)"/>
    <property type="match status" value="1"/>
</dbReference>
<dbReference type="Pfam" id="PF00583">
    <property type="entry name" value="Acetyltransf_1"/>
    <property type="match status" value="1"/>
</dbReference>
<dbReference type="Gene3D" id="3.40.630.30">
    <property type="match status" value="1"/>
</dbReference>
<dbReference type="InterPro" id="IPR000182">
    <property type="entry name" value="GNAT_dom"/>
</dbReference>
<dbReference type="RefSeq" id="WP_119912115.1">
    <property type="nucleotide sequence ID" value="NZ_QZCH01000031.1"/>
</dbReference>
<dbReference type="PANTHER" id="PTHR13170:SF16">
    <property type="entry name" value="PROTEIN O-GLCNACASE"/>
    <property type="match status" value="1"/>
</dbReference>
<comment type="caution">
    <text evidence="2">The sequence shown here is derived from an EMBL/GenBank/DDBJ whole genome shotgun (WGS) entry which is preliminary data.</text>
</comment>
<dbReference type="Proteomes" id="UP000283255">
    <property type="component" value="Unassembled WGS sequence"/>
</dbReference>
<keyword evidence="2" id="KW-0808">Transferase</keyword>
<gene>
    <name evidence="2" type="ORF">D1Z90_17625</name>
</gene>
<dbReference type="AlphaFoldDB" id="A0A418YAL8"/>
<name>A0A418YAL8_9GAMM</name>
<proteinExistence type="predicted"/>
<evidence type="ECO:0000313" key="2">
    <source>
        <dbReference type="EMBL" id="RJG40017.1"/>
    </source>
</evidence>
<dbReference type="EMBL" id="QZCH01000031">
    <property type="protein sequence ID" value="RJG40017.1"/>
    <property type="molecule type" value="Genomic_DNA"/>
</dbReference>
<reference evidence="2 3" key="2">
    <citation type="submission" date="2019-01" db="EMBL/GenBank/DDBJ databases">
        <title>Motilimonas pumilus sp. nov., isolated from the gut of sea cucumber (Apostichopus japonicus).</title>
        <authorList>
            <person name="Wang F.-Q."/>
            <person name="Ren L.-H."/>
            <person name="Lin Y.-W."/>
            <person name="Sun G.-H."/>
            <person name="Du Z.-J."/>
            <person name="Zhao J.-X."/>
            <person name="Liu X.-J."/>
            <person name="Liu L.-J."/>
        </authorList>
    </citation>
    <scope>NUCLEOTIDE SEQUENCE [LARGE SCALE GENOMIC DNA]</scope>
    <source>
        <strain evidence="2 3">PLHSC7-2</strain>
    </source>
</reference>
<accession>A0A418YAL8</accession>
<protein>
    <submittedName>
        <fullName evidence="2">GNAT family N-acetyltransferase</fullName>
    </submittedName>
</protein>
<dbReference type="InterPro" id="IPR051822">
    <property type="entry name" value="Glycosyl_Hydrolase_84"/>
</dbReference>
<evidence type="ECO:0000259" key="1">
    <source>
        <dbReference type="PROSITE" id="PS51186"/>
    </source>
</evidence>
<dbReference type="PROSITE" id="PS51186">
    <property type="entry name" value="GNAT"/>
    <property type="match status" value="1"/>
</dbReference>
<dbReference type="OrthoDB" id="9803233at2"/>
<sequence>MQLEIRPYRSEDLNALYEICMLTADGGKDATSLFDDKQLAGHFYSAPYGIFEADACMVVTLDNQVCGYVVGAKNSTEFAKVLEAKWLPELRERFPMPSGEVATLPQKIIRHIHCGYQPRPEFSEYPAHLHINLLPSLQGLGVGKKIMQAFIANLQRLNVSGVHLEVSSDNHGAIGFYKKLGFVQIAEFEHSLGFGLTLSLQGTTE</sequence>
<dbReference type="CDD" id="cd04301">
    <property type="entry name" value="NAT_SF"/>
    <property type="match status" value="1"/>
</dbReference>
<keyword evidence="3" id="KW-1185">Reference proteome</keyword>
<feature type="domain" description="N-acetyltransferase" evidence="1">
    <location>
        <begin position="3"/>
        <end position="203"/>
    </location>
</feature>